<dbReference type="RefSeq" id="WP_097554213.1">
    <property type="nucleotide sequence ID" value="NZ_PCMW01000047.1"/>
</dbReference>
<organism evidence="2 3">
    <name type="scientific">Flavobacterium branchiophilum</name>
    <dbReference type="NCBI Taxonomy" id="55197"/>
    <lineage>
        <taxon>Bacteria</taxon>
        <taxon>Pseudomonadati</taxon>
        <taxon>Bacteroidota</taxon>
        <taxon>Flavobacteriia</taxon>
        <taxon>Flavobacteriales</taxon>
        <taxon>Flavobacteriaceae</taxon>
        <taxon>Flavobacterium</taxon>
    </lineage>
</organism>
<reference evidence="2 3" key="1">
    <citation type="submission" date="2017-09" db="EMBL/GenBank/DDBJ databases">
        <title>Whole genomes of Flavobacteriaceae.</title>
        <authorList>
            <person name="Stine C."/>
            <person name="Li C."/>
            <person name="Tadesse D."/>
        </authorList>
    </citation>
    <scope>NUCLEOTIDE SEQUENCE [LARGE SCALE GENOMIC DNA]</scope>
    <source>
        <strain evidence="2 3">ATCC 35036</strain>
    </source>
</reference>
<protein>
    <recommendedName>
        <fullName evidence="1">Cysteine-rich CPCC domain-containing protein</fullName>
    </recommendedName>
</protein>
<dbReference type="Pfam" id="PF14206">
    <property type="entry name" value="Cys_rich_CPCC"/>
    <property type="match status" value="1"/>
</dbReference>
<evidence type="ECO:0000313" key="3">
    <source>
        <dbReference type="Proteomes" id="UP000220828"/>
    </source>
</evidence>
<evidence type="ECO:0000259" key="1">
    <source>
        <dbReference type="Pfam" id="PF14206"/>
    </source>
</evidence>
<dbReference type="Proteomes" id="UP000220828">
    <property type="component" value="Unassembled WGS sequence"/>
</dbReference>
<feature type="domain" description="Cysteine-rich CPCC" evidence="1">
    <location>
        <begin position="8"/>
        <end position="80"/>
    </location>
</feature>
<accession>A0A2H3KCN7</accession>
<dbReference type="EMBL" id="PCMW01000047">
    <property type="protein sequence ID" value="PDS24113.1"/>
    <property type="molecule type" value="Genomic_DNA"/>
</dbReference>
<gene>
    <name evidence="2" type="ORF">B0A77_08980</name>
</gene>
<dbReference type="OrthoDB" id="1456570at2"/>
<proteinExistence type="predicted"/>
<evidence type="ECO:0000313" key="2">
    <source>
        <dbReference type="EMBL" id="PDS24113.1"/>
    </source>
</evidence>
<dbReference type="InterPro" id="IPR025983">
    <property type="entry name" value="Cys_rich_CPCC"/>
</dbReference>
<comment type="caution">
    <text evidence="2">The sequence shown here is derived from an EMBL/GenBank/DDBJ whole genome shotgun (WGS) entry which is preliminary data.</text>
</comment>
<dbReference type="AlphaFoldDB" id="A0A2H3KCN7"/>
<sequence length="83" mass="9723">MNRINNIKCHCCGFYTLEDNVVSDICPVCFWQKDIYQEKHIDDSGGPNLVSLRDAKENFQKFGAIEERFKIFVRPPLKEEIVE</sequence>
<name>A0A2H3KCN7_9FLAO</name>